<evidence type="ECO:0000313" key="8">
    <source>
        <dbReference type="EMBL" id="CAH8389712.1"/>
    </source>
</evidence>
<dbReference type="Pfam" id="PF24552">
    <property type="entry name" value="Defensin"/>
    <property type="match status" value="1"/>
</dbReference>
<keyword evidence="3" id="KW-0295">Fungicide</keyword>
<comment type="similarity">
    <text evidence="1">Belongs to the DEFL family.</text>
</comment>
<dbReference type="EMBL" id="CAKOAT010851820">
    <property type="protein sequence ID" value="CAH8389712.1"/>
    <property type="molecule type" value="Genomic_DNA"/>
</dbReference>
<keyword evidence="4" id="KW-0611">Plant defense</keyword>
<keyword evidence="5" id="KW-1015">Disulfide bond</keyword>
<name>A0ABC8M0L5_ERUVS</name>
<evidence type="ECO:0000259" key="7">
    <source>
        <dbReference type="Pfam" id="PF24552"/>
    </source>
</evidence>
<evidence type="ECO:0000256" key="1">
    <source>
        <dbReference type="ARBA" id="ARBA00006722"/>
    </source>
</evidence>
<evidence type="ECO:0000256" key="2">
    <source>
        <dbReference type="ARBA" id="ARBA00022529"/>
    </source>
</evidence>
<evidence type="ECO:0000256" key="3">
    <source>
        <dbReference type="ARBA" id="ARBA00022577"/>
    </source>
</evidence>
<evidence type="ECO:0000256" key="6">
    <source>
        <dbReference type="SAM" id="SignalP"/>
    </source>
</evidence>
<proteinExistence type="inferred from homology"/>
<keyword evidence="2" id="KW-0929">Antimicrobial</keyword>
<dbReference type="GO" id="GO:0050832">
    <property type="term" value="P:defense response to fungus"/>
    <property type="evidence" value="ECO:0007669"/>
    <property type="project" value="UniProtKB-KW"/>
</dbReference>
<reference evidence="8 9" key="1">
    <citation type="submission" date="2022-03" db="EMBL/GenBank/DDBJ databases">
        <authorList>
            <person name="Macdonald S."/>
            <person name="Ahmed S."/>
            <person name="Newling K."/>
        </authorList>
    </citation>
    <scope>NUCLEOTIDE SEQUENCE [LARGE SCALE GENOMIC DNA]</scope>
</reference>
<gene>
    <name evidence="8" type="ORF">ERUC_LOCUS42195</name>
</gene>
<sequence length="76" mass="8378">MANAQKLLIFSLAILVASMFNNNILVSGGEYENKVTYAFDVCLIDCKSKGYQTGTCIIVPDHKNPRARCCCGYLKP</sequence>
<feature type="signal peptide" evidence="6">
    <location>
        <begin position="1"/>
        <end position="19"/>
    </location>
</feature>
<comment type="caution">
    <text evidence="8">The sequence shown here is derived from an EMBL/GenBank/DDBJ whole genome shotgun (WGS) entry which is preliminary data.</text>
</comment>
<dbReference type="AlphaFoldDB" id="A0ABC8M0L5"/>
<keyword evidence="9" id="KW-1185">Reference proteome</keyword>
<organism evidence="8 9">
    <name type="scientific">Eruca vesicaria subsp. sativa</name>
    <name type="common">Garden rocket</name>
    <name type="synonym">Eruca sativa</name>
    <dbReference type="NCBI Taxonomy" id="29727"/>
    <lineage>
        <taxon>Eukaryota</taxon>
        <taxon>Viridiplantae</taxon>
        <taxon>Streptophyta</taxon>
        <taxon>Embryophyta</taxon>
        <taxon>Tracheophyta</taxon>
        <taxon>Spermatophyta</taxon>
        <taxon>Magnoliopsida</taxon>
        <taxon>eudicotyledons</taxon>
        <taxon>Gunneridae</taxon>
        <taxon>Pentapetalae</taxon>
        <taxon>rosids</taxon>
        <taxon>malvids</taxon>
        <taxon>Brassicales</taxon>
        <taxon>Brassicaceae</taxon>
        <taxon>Brassiceae</taxon>
        <taxon>Eruca</taxon>
    </lineage>
</organism>
<evidence type="ECO:0000313" key="9">
    <source>
        <dbReference type="Proteomes" id="UP001642260"/>
    </source>
</evidence>
<evidence type="ECO:0000256" key="4">
    <source>
        <dbReference type="ARBA" id="ARBA00022821"/>
    </source>
</evidence>
<dbReference type="GO" id="GO:0031640">
    <property type="term" value="P:killing of cells of another organism"/>
    <property type="evidence" value="ECO:0007669"/>
    <property type="project" value="UniProtKB-KW"/>
</dbReference>
<accession>A0ABC8M0L5</accession>
<keyword evidence="6" id="KW-0732">Signal</keyword>
<feature type="domain" description="Defensin-like" evidence="7">
    <location>
        <begin position="36"/>
        <end position="71"/>
    </location>
</feature>
<feature type="chain" id="PRO_5044762232" description="Defensin-like domain-containing protein" evidence="6">
    <location>
        <begin position="20"/>
        <end position="76"/>
    </location>
</feature>
<dbReference type="InterPro" id="IPR056373">
    <property type="entry name" value="Defensin-like_dom"/>
</dbReference>
<protein>
    <recommendedName>
        <fullName evidence="7">Defensin-like domain-containing protein</fullName>
    </recommendedName>
</protein>
<dbReference type="Proteomes" id="UP001642260">
    <property type="component" value="Unassembled WGS sequence"/>
</dbReference>
<evidence type="ECO:0000256" key="5">
    <source>
        <dbReference type="ARBA" id="ARBA00023157"/>
    </source>
</evidence>